<evidence type="ECO:0000256" key="1">
    <source>
        <dbReference type="SAM" id="MobiDB-lite"/>
    </source>
</evidence>
<accession>A0A5A9NCU5</accession>
<comment type="caution">
    <text evidence="2">The sequence shown here is derived from an EMBL/GenBank/DDBJ whole genome shotgun (WGS) entry which is preliminary data.</text>
</comment>
<proteinExistence type="predicted"/>
<name>A0A5A9NCU5_9TELE</name>
<feature type="region of interest" description="Disordered" evidence="1">
    <location>
        <begin position="1"/>
        <end position="30"/>
    </location>
</feature>
<dbReference type="EMBL" id="SOYY01000019">
    <property type="protein sequence ID" value="KAA0707812.1"/>
    <property type="molecule type" value="Genomic_DNA"/>
</dbReference>
<protein>
    <submittedName>
        <fullName evidence="2">Uncharacterized protein</fullName>
    </submittedName>
</protein>
<organism evidence="2 3">
    <name type="scientific">Triplophysa tibetana</name>
    <dbReference type="NCBI Taxonomy" id="1572043"/>
    <lineage>
        <taxon>Eukaryota</taxon>
        <taxon>Metazoa</taxon>
        <taxon>Chordata</taxon>
        <taxon>Craniata</taxon>
        <taxon>Vertebrata</taxon>
        <taxon>Euteleostomi</taxon>
        <taxon>Actinopterygii</taxon>
        <taxon>Neopterygii</taxon>
        <taxon>Teleostei</taxon>
        <taxon>Ostariophysi</taxon>
        <taxon>Cypriniformes</taxon>
        <taxon>Nemacheilidae</taxon>
        <taxon>Triplophysa</taxon>
    </lineage>
</organism>
<dbReference type="Proteomes" id="UP000324632">
    <property type="component" value="Chromosome 19"/>
</dbReference>
<reference evidence="2 3" key="1">
    <citation type="journal article" date="2019" name="Mol. Ecol. Resour.">
        <title>Chromosome-level genome assembly of Triplophysa tibetana, a fish adapted to the harsh high-altitude environment of the Tibetan Plateau.</title>
        <authorList>
            <person name="Yang X."/>
            <person name="Liu H."/>
            <person name="Ma Z."/>
            <person name="Zou Y."/>
            <person name="Zou M."/>
            <person name="Mao Y."/>
            <person name="Li X."/>
            <person name="Wang H."/>
            <person name="Chen T."/>
            <person name="Wang W."/>
            <person name="Yang R."/>
        </authorList>
    </citation>
    <scope>NUCLEOTIDE SEQUENCE [LARGE SCALE GENOMIC DNA]</scope>
    <source>
        <strain evidence="2">TTIB1903HZAU</strain>
        <tissue evidence="2">Muscle</tissue>
    </source>
</reference>
<dbReference type="AlphaFoldDB" id="A0A5A9NCU5"/>
<evidence type="ECO:0000313" key="3">
    <source>
        <dbReference type="Proteomes" id="UP000324632"/>
    </source>
</evidence>
<sequence length="226" mass="25460">MEVLGSIRDCSPVGRSSGAGAESLKQQRKTNREDPVCTHICLLQHFPGGTADTEPARVQLQLNKKSTASVIARAPLIAVSAFICDVGRTFHFYEFIRYKTCLCASFVDIKMSSHCRRLQIHAESGSEMRRTPVPPGARQRYCRSTSMDFNTTFLTKVKIKSSQPFTNVREGRGDSDDTSDQVLYNRKQACLHSLIENLIWRVRATTSPLSLILWLDSCFLVQERRS</sequence>
<keyword evidence="3" id="KW-1185">Reference proteome</keyword>
<gene>
    <name evidence="2" type="ORF">E1301_Tti009710</name>
</gene>
<evidence type="ECO:0000313" key="2">
    <source>
        <dbReference type="EMBL" id="KAA0707812.1"/>
    </source>
</evidence>